<evidence type="ECO:0000313" key="1">
    <source>
        <dbReference type="EMBL" id="ACK71683.1"/>
    </source>
</evidence>
<keyword evidence="2" id="KW-1185">Reference proteome</keyword>
<dbReference type="KEGG" id="cyc:PCC7424_3284"/>
<dbReference type="EMBL" id="CP001291">
    <property type="protein sequence ID" value="ACK71683.1"/>
    <property type="molecule type" value="Genomic_DNA"/>
</dbReference>
<accession>B7KDY5</accession>
<dbReference type="RefSeq" id="WP_015955279.1">
    <property type="nucleotide sequence ID" value="NC_011729.1"/>
</dbReference>
<dbReference type="AlphaFoldDB" id="B7KDY5"/>
<name>B7KDY5_GLOC7</name>
<proteinExistence type="predicted"/>
<sequence>MTKIKFLLLTFLITCAICLPNYFMLETVGAANEPCSYHEQAYQDLDLTNLSQELEGTGLMGSIHGAYASSRLFVLSVREPDNFFNHREFSLIPSDETSLKGLNGVKRQDEVCIKGRFIPNPSEQKHILVQSVTLVKPWQHQDNFDPYQREVSLPEDLINQSSFVGKVHAVYADGQVLVVEYKDGVIPVFVQSPQLTKDLFRGDIIRLSYQIQTLPTQPTHLRLNLEQSQPLEVLDSIVKWHEKDVSVRGKLVKFPQSPQIKFDVYAIAVDTEGITRYFTLVNFQDASTFQNIRDKLAGIWETHLSTAKSGRNMLINPEVTIEVQGVGNVVSPAQANPQILLSSEKNIQVIDN</sequence>
<organism evidence="1 2">
    <name type="scientific">Gloeothece citriformis (strain PCC 7424)</name>
    <name type="common">Cyanothece sp. (strain PCC 7424)</name>
    <dbReference type="NCBI Taxonomy" id="65393"/>
    <lineage>
        <taxon>Bacteria</taxon>
        <taxon>Bacillati</taxon>
        <taxon>Cyanobacteriota</taxon>
        <taxon>Cyanophyceae</taxon>
        <taxon>Oscillatoriophycideae</taxon>
        <taxon>Chroococcales</taxon>
        <taxon>Aphanothecaceae</taxon>
        <taxon>Gloeothece</taxon>
        <taxon>Gloeothece citriformis</taxon>
    </lineage>
</organism>
<gene>
    <name evidence="1" type="ordered locus">PCC7424_3284</name>
</gene>
<reference evidence="2" key="1">
    <citation type="journal article" date="2011" name="MBio">
        <title>Novel metabolic attributes of the genus Cyanothece, comprising a group of unicellular nitrogen-fixing Cyanobacteria.</title>
        <authorList>
            <person name="Bandyopadhyay A."/>
            <person name="Elvitigala T."/>
            <person name="Welsh E."/>
            <person name="Stockel J."/>
            <person name="Liberton M."/>
            <person name="Min H."/>
            <person name="Sherman L.A."/>
            <person name="Pakrasi H.B."/>
        </authorList>
    </citation>
    <scope>NUCLEOTIDE SEQUENCE [LARGE SCALE GENOMIC DNA]</scope>
    <source>
        <strain evidence="2">PCC 7424</strain>
    </source>
</reference>
<dbReference type="HOGENOM" id="CLU_747462_0_0_3"/>
<protein>
    <submittedName>
        <fullName evidence="1">Uncharacterized protein</fullName>
    </submittedName>
</protein>
<dbReference type="Proteomes" id="UP000002384">
    <property type="component" value="Chromosome"/>
</dbReference>
<dbReference type="eggNOG" id="ENOG5033RTI">
    <property type="taxonomic scope" value="Bacteria"/>
</dbReference>
<evidence type="ECO:0000313" key="2">
    <source>
        <dbReference type="Proteomes" id="UP000002384"/>
    </source>
</evidence>
<dbReference type="OrthoDB" id="5499811at2"/>